<dbReference type="PANTHER" id="PTHR43135">
    <property type="entry name" value="ALPHA-D-RIBOSE 1-METHYLPHOSPHONATE 5-TRIPHOSPHATE DIPHOSPHATASE"/>
    <property type="match status" value="1"/>
</dbReference>
<feature type="domain" description="Amidohydrolase-related" evidence="1">
    <location>
        <begin position="159"/>
        <end position="356"/>
    </location>
</feature>
<sequence length="360" mass="38227">MSALRFSGPVLPDGEPRDVFVVDGRVTFEPQPGAEHVADGWLLPGLVDAHNHLGLEDGGAVEDPAEVEAQALADRDTGVLLLRDCGSPADTRWVQEREDLPVLLRAGRHVARTRRYIRHYAHEVEPEDLAATVAREARSGDGWVKLVGDWISRESGDLAPSFAPDTFAAAIAAAHAEGAKVTAHCFGREVLEGLVDAGIDCLEHGTGLSVDQLDRMAAAGVALVPTVLQTGKFPEFAAQGRGRFPAYSATMDELYAQRREVLLAAHEAGVDLFVGSDGGGTGRHGYLAEEIEAMIAMGLPAAEVVAAASWKGRAWLGFAGIEEGAQADFVVLDRDPVADPSVLAEPACVVLRGQVVVRRP</sequence>
<dbReference type="EMBL" id="JAMOIL010000005">
    <property type="protein sequence ID" value="MCM0619654.1"/>
    <property type="molecule type" value="Genomic_DNA"/>
</dbReference>
<evidence type="ECO:0000313" key="3">
    <source>
        <dbReference type="Proteomes" id="UP001139485"/>
    </source>
</evidence>
<proteinExistence type="predicted"/>
<dbReference type="Gene3D" id="3.20.20.140">
    <property type="entry name" value="Metal-dependent hydrolases"/>
    <property type="match status" value="1"/>
</dbReference>
<dbReference type="InterPro" id="IPR006680">
    <property type="entry name" value="Amidohydro-rel"/>
</dbReference>
<name>A0A9X2D600_9ACTN</name>
<dbReference type="RefSeq" id="WP_250826443.1">
    <property type="nucleotide sequence ID" value="NZ_JAMOIL010000005.1"/>
</dbReference>
<evidence type="ECO:0000313" key="2">
    <source>
        <dbReference type="EMBL" id="MCM0619654.1"/>
    </source>
</evidence>
<evidence type="ECO:0000259" key="1">
    <source>
        <dbReference type="Pfam" id="PF01979"/>
    </source>
</evidence>
<dbReference type="GO" id="GO:0016810">
    <property type="term" value="F:hydrolase activity, acting on carbon-nitrogen (but not peptide) bonds"/>
    <property type="evidence" value="ECO:0007669"/>
    <property type="project" value="InterPro"/>
</dbReference>
<dbReference type="SUPFAM" id="SSF51556">
    <property type="entry name" value="Metallo-dependent hydrolases"/>
    <property type="match status" value="1"/>
</dbReference>
<dbReference type="InterPro" id="IPR051781">
    <property type="entry name" value="Metallo-dep_Hydrolase"/>
</dbReference>
<dbReference type="Proteomes" id="UP001139485">
    <property type="component" value="Unassembled WGS sequence"/>
</dbReference>
<accession>A0A9X2D600</accession>
<keyword evidence="3" id="KW-1185">Reference proteome</keyword>
<dbReference type="AlphaFoldDB" id="A0A9X2D600"/>
<dbReference type="Gene3D" id="2.30.40.10">
    <property type="entry name" value="Urease, subunit C, domain 1"/>
    <property type="match status" value="1"/>
</dbReference>
<protein>
    <submittedName>
        <fullName evidence="2">Amidohydrolase family protein</fullName>
    </submittedName>
</protein>
<dbReference type="PANTHER" id="PTHR43135:SF4">
    <property type="entry name" value="AMIDOHYDROLASE-RELATED DOMAIN-CONTAINING PROTEIN"/>
    <property type="match status" value="1"/>
</dbReference>
<reference evidence="2" key="1">
    <citation type="submission" date="2022-05" db="EMBL/GenBank/DDBJ databases">
        <authorList>
            <person name="Tuo L."/>
        </authorList>
    </citation>
    <scope>NUCLEOTIDE SEQUENCE</scope>
    <source>
        <strain evidence="2">BSK12Z-4</strain>
    </source>
</reference>
<dbReference type="InterPro" id="IPR011059">
    <property type="entry name" value="Metal-dep_hydrolase_composite"/>
</dbReference>
<comment type="caution">
    <text evidence="2">The sequence shown here is derived from an EMBL/GenBank/DDBJ whole genome shotgun (WGS) entry which is preliminary data.</text>
</comment>
<organism evidence="2 3">
    <name type="scientific">Nocardioides bruguierae</name>
    <dbReference type="NCBI Taxonomy" id="2945102"/>
    <lineage>
        <taxon>Bacteria</taxon>
        <taxon>Bacillati</taxon>
        <taxon>Actinomycetota</taxon>
        <taxon>Actinomycetes</taxon>
        <taxon>Propionibacteriales</taxon>
        <taxon>Nocardioidaceae</taxon>
        <taxon>Nocardioides</taxon>
    </lineage>
</organism>
<gene>
    <name evidence="2" type="ORF">M8330_05015</name>
</gene>
<dbReference type="Pfam" id="PF01979">
    <property type="entry name" value="Amidohydro_1"/>
    <property type="match status" value="1"/>
</dbReference>
<dbReference type="SUPFAM" id="SSF51338">
    <property type="entry name" value="Composite domain of metallo-dependent hydrolases"/>
    <property type="match status" value="1"/>
</dbReference>
<dbReference type="InterPro" id="IPR032466">
    <property type="entry name" value="Metal_Hydrolase"/>
</dbReference>